<feature type="domain" description="Nudix hydrolase" evidence="7">
    <location>
        <begin position="4"/>
        <end position="147"/>
    </location>
</feature>
<evidence type="ECO:0000256" key="4">
    <source>
        <dbReference type="ARBA" id="ARBA00022842"/>
    </source>
</evidence>
<dbReference type="PROSITE" id="PS00893">
    <property type="entry name" value="NUDIX_BOX"/>
    <property type="match status" value="1"/>
</dbReference>
<evidence type="ECO:0000259" key="7">
    <source>
        <dbReference type="PROSITE" id="PS51462"/>
    </source>
</evidence>
<comment type="similarity">
    <text evidence="2 5">Belongs to the Nudix hydrolase family.</text>
</comment>
<evidence type="ECO:0000313" key="8">
    <source>
        <dbReference type="EMBL" id="MFD0629479.1"/>
    </source>
</evidence>
<proteinExistence type="inferred from homology"/>
<feature type="compositionally biased region" description="Low complexity" evidence="6">
    <location>
        <begin position="169"/>
        <end position="179"/>
    </location>
</feature>
<dbReference type="EMBL" id="JBHTGL010000008">
    <property type="protein sequence ID" value="MFD0629479.1"/>
    <property type="molecule type" value="Genomic_DNA"/>
</dbReference>
<evidence type="ECO:0000256" key="6">
    <source>
        <dbReference type="SAM" id="MobiDB-lite"/>
    </source>
</evidence>
<evidence type="ECO:0000256" key="2">
    <source>
        <dbReference type="ARBA" id="ARBA00005582"/>
    </source>
</evidence>
<gene>
    <name evidence="8" type="ORF">ACFQ2K_49585</name>
</gene>
<dbReference type="PANTHER" id="PTHR43046:SF12">
    <property type="entry name" value="GDP-MANNOSE MANNOSYL HYDROLASE"/>
    <property type="match status" value="1"/>
</dbReference>
<keyword evidence="3 5" id="KW-0378">Hydrolase</keyword>
<dbReference type="InterPro" id="IPR020476">
    <property type="entry name" value="Nudix_hydrolase"/>
</dbReference>
<dbReference type="SUPFAM" id="SSF55811">
    <property type="entry name" value="Nudix"/>
    <property type="match status" value="1"/>
</dbReference>
<feature type="region of interest" description="Disordered" evidence="6">
    <location>
        <begin position="160"/>
        <end position="179"/>
    </location>
</feature>
<dbReference type="Pfam" id="PF00293">
    <property type="entry name" value="NUDIX"/>
    <property type="match status" value="1"/>
</dbReference>
<evidence type="ECO:0000313" key="9">
    <source>
        <dbReference type="Proteomes" id="UP001596915"/>
    </source>
</evidence>
<dbReference type="InterPro" id="IPR000086">
    <property type="entry name" value="NUDIX_hydrolase_dom"/>
</dbReference>
<reference evidence="9" key="1">
    <citation type="journal article" date="2019" name="Int. J. Syst. Evol. Microbiol.">
        <title>The Global Catalogue of Microorganisms (GCM) 10K type strain sequencing project: providing services to taxonomists for standard genome sequencing and annotation.</title>
        <authorList>
            <consortium name="The Broad Institute Genomics Platform"/>
            <consortium name="The Broad Institute Genome Sequencing Center for Infectious Disease"/>
            <person name="Wu L."/>
            <person name="Ma J."/>
        </authorList>
    </citation>
    <scope>NUCLEOTIDE SEQUENCE [LARGE SCALE GENOMIC DNA]</scope>
    <source>
        <strain evidence="9">JCM 12607</strain>
    </source>
</reference>
<keyword evidence="9" id="KW-1185">Reference proteome</keyword>
<evidence type="ECO:0000256" key="5">
    <source>
        <dbReference type="RuleBase" id="RU003476"/>
    </source>
</evidence>
<comment type="caution">
    <text evidence="8">The sequence shown here is derived from an EMBL/GenBank/DDBJ whole genome shotgun (WGS) entry which is preliminary data.</text>
</comment>
<sequence>MVETTHRSAARVICLDASHRLLLLHWRDPFDGTWLWEPPGGGIEPGETPLVAARRELAEETGLDPAAVLDRSVPVGRDVRWNGKRYIGTEHFFVAQFPEEQPALVRTGLLPDEQVNLDTHGWMTWSDLGSLPDPVEPPQLLAVLGALVPDGPWCDARISRTVHRRPSARPDAPSRTATT</sequence>
<name>A0ABW2XCA7_9ACTN</name>
<evidence type="ECO:0000256" key="3">
    <source>
        <dbReference type="ARBA" id="ARBA00022801"/>
    </source>
</evidence>
<dbReference type="PRINTS" id="PR00502">
    <property type="entry name" value="NUDIXFAMILY"/>
</dbReference>
<organism evidence="8 9">
    <name type="scientific">Streptomyces sanglieri</name>
    <dbReference type="NCBI Taxonomy" id="193460"/>
    <lineage>
        <taxon>Bacteria</taxon>
        <taxon>Bacillati</taxon>
        <taxon>Actinomycetota</taxon>
        <taxon>Actinomycetes</taxon>
        <taxon>Kitasatosporales</taxon>
        <taxon>Streptomycetaceae</taxon>
        <taxon>Streptomyces</taxon>
    </lineage>
</organism>
<dbReference type="InterPro" id="IPR015797">
    <property type="entry name" value="NUDIX_hydrolase-like_dom_sf"/>
</dbReference>
<dbReference type="Proteomes" id="UP001596915">
    <property type="component" value="Unassembled WGS sequence"/>
</dbReference>
<dbReference type="InterPro" id="IPR020084">
    <property type="entry name" value="NUDIX_hydrolase_CS"/>
</dbReference>
<protein>
    <submittedName>
        <fullName evidence="8">NUDIX hydrolase</fullName>
    </submittedName>
</protein>
<dbReference type="PANTHER" id="PTHR43046">
    <property type="entry name" value="GDP-MANNOSE MANNOSYL HYDROLASE"/>
    <property type="match status" value="1"/>
</dbReference>
<dbReference type="CDD" id="cd04685">
    <property type="entry name" value="NUDIX_Hydrolase"/>
    <property type="match status" value="1"/>
</dbReference>
<keyword evidence="4" id="KW-0460">Magnesium</keyword>
<accession>A0ABW2XCA7</accession>
<dbReference type="PROSITE" id="PS51462">
    <property type="entry name" value="NUDIX"/>
    <property type="match status" value="1"/>
</dbReference>
<dbReference type="GO" id="GO:0016787">
    <property type="term" value="F:hydrolase activity"/>
    <property type="evidence" value="ECO:0007669"/>
    <property type="project" value="UniProtKB-KW"/>
</dbReference>
<evidence type="ECO:0000256" key="1">
    <source>
        <dbReference type="ARBA" id="ARBA00001946"/>
    </source>
</evidence>
<comment type="cofactor">
    <cofactor evidence="1">
        <name>Mg(2+)</name>
        <dbReference type="ChEBI" id="CHEBI:18420"/>
    </cofactor>
</comment>
<dbReference type="Gene3D" id="3.90.79.10">
    <property type="entry name" value="Nucleoside Triphosphate Pyrophosphohydrolase"/>
    <property type="match status" value="1"/>
</dbReference>